<name>A0A182IL51_ANOAO</name>
<protein>
    <submittedName>
        <fullName evidence="1">Uncharacterized protein</fullName>
    </submittedName>
</protein>
<dbReference type="AlphaFoldDB" id="A0A182IL51"/>
<organism evidence="1">
    <name type="scientific">Anopheles atroparvus</name>
    <name type="common">European mosquito</name>
    <dbReference type="NCBI Taxonomy" id="41427"/>
    <lineage>
        <taxon>Eukaryota</taxon>
        <taxon>Metazoa</taxon>
        <taxon>Ecdysozoa</taxon>
        <taxon>Arthropoda</taxon>
        <taxon>Hexapoda</taxon>
        <taxon>Insecta</taxon>
        <taxon>Pterygota</taxon>
        <taxon>Neoptera</taxon>
        <taxon>Endopterygota</taxon>
        <taxon>Diptera</taxon>
        <taxon>Nematocera</taxon>
        <taxon>Culicoidea</taxon>
        <taxon>Culicidae</taxon>
        <taxon>Anophelinae</taxon>
        <taxon>Anopheles</taxon>
    </lineage>
</organism>
<accession>A0A182IL51</accession>
<reference evidence="1" key="1">
    <citation type="submission" date="2022-08" db="UniProtKB">
        <authorList>
            <consortium name="EnsemblMetazoa"/>
        </authorList>
    </citation>
    <scope>IDENTIFICATION</scope>
    <source>
        <strain evidence="1">EBRO</strain>
    </source>
</reference>
<evidence type="ECO:0000313" key="1">
    <source>
        <dbReference type="EnsemblMetazoa" id="AATE001204-PA.1"/>
    </source>
</evidence>
<sequence length="112" mass="13344">MFKPWGVFTSAMLLLCICSVRMLQATPVAGDGESPRSSRDARSFFPFVMRAPDHVHYYPEQHHHHHFADYAHSDFPGHHDAHYHLDSVFDHQHHHHHHHHDFHEGHFDQHYY</sequence>
<dbReference type="VEuPathDB" id="VectorBase:AATE001204"/>
<proteinExistence type="predicted"/>
<dbReference type="EnsemblMetazoa" id="AATE001204-RA">
    <property type="protein sequence ID" value="AATE001204-PA.1"/>
    <property type="gene ID" value="AATE001204"/>
</dbReference>